<evidence type="ECO:0000256" key="3">
    <source>
        <dbReference type="ARBA" id="ARBA00023125"/>
    </source>
</evidence>
<dbReference type="InterPro" id="IPR036390">
    <property type="entry name" value="WH_DNA-bd_sf"/>
</dbReference>
<dbReference type="PANTHER" id="PTHR30126:SF39">
    <property type="entry name" value="HTH-TYPE TRANSCRIPTIONAL REGULATOR CYSL"/>
    <property type="match status" value="1"/>
</dbReference>
<dbReference type="RefSeq" id="WP_170032061.1">
    <property type="nucleotide sequence ID" value="NZ_FNDU01000005.1"/>
</dbReference>
<dbReference type="InterPro" id="IPR036388">
    <property type="entry name" value="WH-like_DNA-bd_sf"/>
</dbReference>
<keyword evidence="7" id="KW-1185">Reference proteome</keyword>
<dbReference type="Pfam" id="PF03466">
    <property type="entry name" value="LysR_substrate"/>
    <property type="match status" value="1"/>
</dbReference>
<dbReference type="Proteomes" id="UP000199017">
    <property type="component" value="Unassembled WGS sequence"/>
</dbReference>
<protein>
    <submittedName>
        <fullName evidence="6">DNA-binding transcriptional regulator, LysR family</fullName>
    </submittedName>
</protein>
<evidence type="ECO:0000256" key="2">
    <source>
        <dbReference type="ARBA" id="ARBA00023015"/>
    </source>
</evidence>
<keyword evidence="2" id="KW-0805">Transcription regulation</keyword>
<sequence length="303" mass="34494">MRIQTFQLFCYVIEEGSISAAAKRAYLSQPAVTKKIRQLEEHYSTLLFDREHSTVVLTPAGERLYDHAKFIVKEYEQSVAAIEMLRGIQTQSLKIGSSYTLGEYVLPEIISAFQQESPSFQIHLSISNTPAVLADLEEENIDLAFVEGEVHNPEFDKKVIASDNIVLIVPPNHRWAEKKHIVPRELLNDRMIHRESTSASRQIVENHLFEKINLNQLENTLELSTTQAIKSAVQSGLGYGYVSRLAVRQELKAGLLYEVDVSGIHIQRPLWVASRVQRFAKDSISQFSDYVRHFLQKRSSIVS</sequence>
<dbReference type="PRINTS" id="PR00039">
    <property type="entry name" value="HTHLYSR"/>
</dbReference>
<dbReference type="FunFam" id="1.10.10.10:FF:000001">
    <property type="entry name" value="LysR family transcriptional regulator"/>
    <property type="match status" value="1"/>
</dbReference>
<evidence type="ECO:0000256" key="1">
    <source>
        <dbReference type="ARBA" id="ARBA00009437"/>
    </source>
</evidence>
<feature type="domain" description="HTH lysR-type" evidence="5">
    <location>
        <begin position="1"/>
        <end position="58"/>
    </location>
</feature>
<dbReference type="GO" id="GO:0003700">
    <property type="term" value="F:DNA-binding transcription factor activity"/>
    <property type="evidence" value="ECO:0007669"/>
    <property type="project" value="InterPro"/>
</dbReference>
<dbReference type="AlphaFoldDB" id="A0A1G8I4P1"/>
<comment type="similarity">
    <text evidence="1">Belongs to the LysR transcriptional regulatory family.</text>
</comment>
<dbReference type="EMBL" id="FNDU01000005">
    <property type="protein sequence ID" value="SDI13909.1"/>
    <property type="molecule type" value="Genomic_DNA"/>
</dbReference>
<name>A0A1G8I4P1_9BACI</name>
<dbReference type="STRING" id="930129.SAMN05216352_10538"/>
<keyword evidence="3 6" id="KW-0238">DNA-binding</keyword>
<dbReference type="InterPro" id="IPR000847">
    <property type="entry name" value="LysR_HTH_N"/>
</dbReference>
<gene>
    <name evidence="6" type="ORF">SAMN05216352_10538</name>
</gene>
<accession>A0A1G8I4P1</accession>
<dbReference type="PANTHER" id="PTHR30126">
    <property type="entry name" value="HTH-TYPE TRANSCRIPTIONAL REGULATOR"/>
    <property type="match status" value="1"/>
</dbReference>
<dbReference type="GO" id="GO:0000976">
    <property type="term" value="F:transcription cis-regulatory region binding"/>
    <property type="evidence" value="ECO:0007669"/>
    <property type="project" value="TreeGrafter"/>
</dbReference>
<dbReference type="Gene3D" id="1.10.10.10">
    <property type="entry name" value="Winged helix-like DNA-binding domain superfamily/Winged helix DNA-binding domain"/>
    <property type="match status" value="1"/>
</dbReference>
<dbReference type="SUPFAM" id="SSF46785">
    <property type="entry name" value="Winged helix' DNA-binding domain"/>
    <property type="match status" value="1"/>
</dbReference>
<evidence type="ECO:0000256" key="4">
    <source>
        <dbReference type="ARBA" id="ARBA00023163"/>
    </source>
</evidence>
<reference evidence="6 7" key="1">
    <citation type="submission" date="2016-10" db="EMBL/GenBank/DDBJ databases">
        <authorList>
            <person name="de Groot N.N."/>
        </authorList>
    </citation>
    <scope>NUCLEOTIDE SEQUENCE [LARGE SCALE GENOMIC DNA]</scope>
    <source>
        <strain evidence="7">P4B,CCM 7963,CECT 7998,DSM 25260,IBRC-M 10614,KCTC 13821</strain>
    </source>
</reference>
<evidence type="ECO:0000259" key="5">
    <source>
        <dbReference type="PROSITE" id="PS50931"/>
    </source>
</evidence>
<evidence type="ECO:0000313" key="7">
    <source>
        <dbReference type="Proteomes" id="UP000199017"/>
    </source>
</evidence>
<dbReference type="SUPFAM" id="SSF53850">
    <property type="entry name" value="Periplasmic binding protein-like II"/>
    <property type="match status" value="1"/>
</dbReference>
<proteinExistence type="inferred from homology"/>
<evidence type="ECO:0000313" key="6">
    <source>
        <dbReference type="EMBL" id="SDI13909.1"/>
    </source>
</evidence>
<dbReference type="Gene3D" id="3.40.190.10">
    <property type="entry name" value="Periplasmic binding protein-like II"/>
    <property type="match status" value="2"/>
</dbReference>
<organism evidence="6 7">
    <name type="scientific">Alteribacillus bidgolensis</name>
    <dbReference type="NCBI Taxonomy" id="930129"/>
    <lineage>
        <taxon>Bacteria</taxon>
        <taxon>Bacillati</taxon>
        <taxon>Bacillota</taxon>
        <taxon>Bacilli</taxon>
        <taxon>Bacillales</taxon>
        <taxon>Bacillaceae</taxon>
        <taxon>Alteribacillus</taxon>
    </lineage>
</organism>
<dbReference type="InterPro" id="IPR005119">
    <property type="entry name" value="LysR_subst-bd"/>
</dbReference>
<dbReference type="PROSITE" id="PS50931">
    <property type="entry name" value="HTH_LYSR"/>
    <property type="match status" value="1"/>
</dbReference>
<keyword evidence="4" id="KW-0804">Transcription</keyword>
<dbReference type="Pfam" id="PF00126">
    <property type="entry name" value="HTH_1"/>
    <property type="match status" value="1"/>
</dbReference>